<comment type="subcellular location">
    <subcellularLocation>
        <location evidence="1">Membrane</location>
    </subcellularLocation>
</comment>
<dbReference type="SUPFAM" id="SSF49313">
    <property type="entry name" value="Cadherin-like"/>
    <property type="match status" value="1"/>
</dbReference>
<evidence type="ECO:0000256" key="9">
    <source>
        <dbReference type="SAM" id="SignalP"/>
    </source>
</evidence>
<feature type="disulfide bond" evidence="8">
    <location>
        <begin position="445"/>
        <end position="454"/>
    </location>
</feature>
<evidence type="ECO:0000256" key="2">
    <source>
        <dbReference type="ARBA" id="ARBA00022536"/>
    </source>
</evidence>
<dbReference type="PROSITE" id="PS51233">
    <property type="entry name" value="VWFD"/>
    <property type="match status" value="1"/>
</dbReference>
<feature type="disulfide bond" evidence="8">
    <location>
        <begin position="141"/>
        <end position="150"/>
    </location>
</feature>
<feature type="domain" description="EGF-like" evidence="10">
    <location>
        <begin position="267"/>
        <end position="303"/>
    </location>
</feature>
<evidence type="ECO:0000256" key="7">
    <source>
        <dbReference type="ARBA" id="ARBA00023180"/>
    </source>
</evidence>
<dbReference type="InterPro" id="IPR000742">
    <property type="entry name" value="EGF"/>
</dbReference>
<evidence type="ECO:0000256" key="1">
    <source>
        <dbReference type="ARBA" id="ARBA00004370"/>
    </source>
</evidence>
<dbReference type="GO" id="GO:0005509">
    <property type="term" value="F:calcium ion binding"/>
    <property type="evidence" value="ECO:0007669"/>
    <property type="project" value="InterPro"/>
</dbReference>
<feature type="domain" description="EGF-like" evidence="10">
    <location>
        <begin position="647"/>
        <end position="683"/>
    </location>
</feature>
<dbReference type="GO" id="GO:0007160">
    <property type="term" value="P:cell-matrix adhesion"/>
    <property type="evidence" value="ECO:0007669"/>
    <property type="project" value="InterPro"/>
</dbReference>
<evidence type="ECO:0000313" key="13">
    <source>
        <dbReference type="EMBL" id="KAK2183734.1"/>
    </source>
</evidence>
<dbReference type="PROSITE" id="PS50856">
    <property type="entry name" value="AMOP"/>
    <property type="match status" value="1"/>
</dbReference>
<feature type="domain" description="VWFD" evidence="12">
    <location>
        <begin position="1125"/>
        <end position="1326"/>
    </location>
</feature>
<dbReference type="PRINTS" id="PR00010">
    <property type="entry name" value="EGFBLOOD"/>
</dbReference>
<dbReference type="Pfam" id="PF14670">
    <property type="entry name" value="FXa_inhibition"/>
    <property type="match status" value="1"/>
</dbReference>
<dbReference type="FunFam" id="2.10.25.10:FF:000309">
    <property type="entry name" value="Uncharacterized protein, isoform A"/>
    <property type="match status" value="6"/>
</dbReference>
<comment type="caution">
    <text evidence="8">Lacks conserved residue(s) required for the propagation of feature annotation.</text>
</comment>
<dbReference type="PROSITE" id="PS01186">
    <property type="entry name" value="EGF_2"/>
    <property type="match status" value="16"/>
</dbReference>
<dbReference type="PROSITE" id="PS00022">
    <property type="entry name" value="EGF_1"/>
    <property type="match status" value="15"/>
</dbReference>
<evidence type="ECO:0000256" key="6">
    <source>
        <dbReference type="ARBA" id="ARBA00023157"/>
    </source>
</evidence>
<dbReference type="EMBL" id="JAODUO010000298">
    <property type="protein sequence ID" value="KAK2183734.1"/>
    <property type="molecule type" value="Genomic_DNA"/>
</dbReference>
<feature type="disulfide bond" evidence="8">
    <location>
        <begin position="597"/>
        <end position="606"/>
    </location>
</feature>
<dbReference type="InterPro" id="IPR003886">
    <property type="entry name" value="NIDO_dom"/>
</dbReference>
<feature type="domain" description="EGF-like" evidence="10">
    <location>
        <begin position="609"/>
        <end position="645"/>
    </location>
</feature>
<feature type="disulfide bond" evidence="8">
    <location>
        <begin position="559"/>
        <end position="568"/>
    </location>
</feature>
<feature type="disulfide bond" evidence="8">
    <location>
        <begin position="293"/>
        <end position="302"/>
    </location>
</feature>
<dbReference type="GO" id="GO:0016020">
    <property type="term" value="C:membrane"/>
    <property type="evidence" value="ECO:0007669"/>
    <property type="project" value="UniProtKB-SubCell"/>
</dbReference>
<feature type="signal peptide" evidence="9">
    <location>
        <begin position="1"/>
        <end position="27"/>
    </location>
</feature>
<feature type="domain" description="AMOP" evidence="11">
    <location>
        <begin position="984"/>
        <end position="1113"/>
    </location>
</feature>
<organism evidence="13 14">
    <name type="scientific">Ridgeia piscesae</name>
    <name type="common">Tubeworm</name>
    <dbReference type="NCBI Taxonomy" id="27915"/>
    <lineage>
        <taxon>Eukaryota</taxon>
        <taxon>Metazoa</taxon>
        <taxon>Spiralia</taxon>
        <taxon>Lophotrochozoa</taxon>
        <taxon>Annelida</taxon>
        <taxon>Polychaeta</taxon>
        <taxon>Sedentaria</taxon>
        <taxon>Canalipalpata</taxon>
        <taxon>Sabellida</taxon>
        <taxon>Siboglinidae</taxon>
        <taxon>Ridgeia</taxon>
    </lineage>
</organism>
<evidence type="ECO:0000256" key="5">
    <source>
        <dbReference type="ARBA" id="ARBA00023136"/>
    </source>
</evidence>
<feature type="disulfide bond" evidence="8">
    <location>
        <begin position="673"/>
        <end position="682"/>
    </location>
</feature>
<feature type="domain" description="EGF-like" evidence="10">
    <location>
        <begin position="533"/>
        <end position="569"/>
    </location>
</feature>
<dbReference type="InterPro" id="IPR001881">
    <property type="entry name" value="EGF-like_Ca-bd_dom"/>
</dbReference>
<dbReference type="InterPro" id="IPR015919">
    <property type="entry name" value="Cadherin-like_sf"/>
</dbReference>
<evidence type="ECO:0000256" key="4">
    <source>
        <dbReference type="ARBA" id="ARBA00022737"/>
    </source>
</evidence>
<evidence type="ECO:0000259" key="10">
    <source>
        <dbReference type="PROSITE" id="PS50026"/>
    </source>
</evidence>
<dbReference type="Gene3D" id="2.60.40.10">
    <property type="entry name" value="Immunoglobulins"/>
    <property type="match status" value="1"/>
</dbReference>
<dbReference type="FunFam" id="2.10.25.10:FF:000004">
    <property type="entry name" value="Neurogenic locus notch 1"/>
    <property type="match status" value="8"/>
</dbReference>
<feature type="domain" description="EGF-like" evidence="10">
    <location>
        <begin position="419"/>
        <end position="455"/>
    </location>
</feature>
<dbReference type="PANTHER" id="PTHR12916:SF4">
    <property type="entry name" value="UNINFLATABLE, ISOFORM C"/>
    <property type="match status" value="1"/>
</dbReference>
<keyword evidence="2 8" id="KW-0245">EGF-like domain</keyword>
<dbReference type="FunFam" id="2.10.25.10:FF:000117">
    <property type="entry name" value="Delta-like protein"/>
    <property type="match status" value="1"/>
</dbReference>
<dbReference type="InterPro" id="IPR001846">
    <property type="entry name" value="VWF_type-D"/>
</dbReference>
<evidence type="ECO:0000256" key="3">
    <source>
        <dbReference type="ARBA" id="ARBA00022729"/>
    </source>
</evidence>
<evidence type="ECO:0008006" key="15">
    <source>
        <dbReference type="Google" id="ProtNLM"/>
    </source>
</evidence>
<feature type="disulfide bond" evidence="8">
    <location>
        <begin position="407"/>
        <end position="416"/>
    </location>
</feature>
<evidence type="ECO:0000256" key="8">
    <source>
        <dbReference type="PROSITE-ProRule" id="PRU00076"/>
    </source>
</evidence>
<dbReference type="CDD" id="cd00054">
    <property type="entry name" value="EGF_CA"/>
    <property type="match status" value="16"/>
</dbReference>
<dbReference type="SUPFAM" id="SSF57184">
    <property type="entry name" value="Growth factor receptor domain"/>
    <property type="match status" value="1"/>
</dbReference>
<feature type="disulfide bond" evidence="8">
    <location>
        <begin position="217"/>
        <end position="226"/>
    </location>
</feature>
<dbReference type="SUPFAM" id="SSF57196">
    <property type="entry name" value="EGF/Laminin"/>
    <property type="match status" value="13"/>
</dbReference>
<feature type="chain" id="PRO_5042030521" description="Mucin-like protein" evidence="9">
    <location>
        <begin position="28"/>
        <end position="1614"/>
    </location>
</feature>
<dbReference type="FunFam" id="2.10.25.10:FF:000109">
    <property type="entry name" value="Notch homolog 4, [Drosophila]"/>
    <property type="match status" value="1"/>
</dbReference>
<feature type="domain" description="EGF-like" evidence="10">
    <location>
        <begin position="343"/>
        <end position="379"/>
    </location>
</feature>
<dbReference type="InterPro" id="IPR005533">
    <property type="entry name" value="AMOP_dom"/>
</dbReference>
<dbReference type="PANTHER" id="PTHR12916">
    <property type="entry name" value="CYTOCHROME C OXIDASE POLYPEPTIDE VIC-2"/>
    <property type="match status" value="1"/>
</dbReference>
<keyword evidence="7" id="KW-0325">Glycoprotein</keyword>
<dbReference type="InterPro" id="IPR000152">
    <property type="entry name" value="EGF-type_Asp/Asn_hydroxyl_site"/>
</dbReference>
<feature type="domain" description="EGF-like" evidence="10">
    <location>
        <begin position="153"/>
        <end position="189"/>
    </location>
</feature>
<feature type="domain" description="EGF-like" evidence="10">
    <location>
        <begin position="115"/>
        <end position="151"/>
    </location>
</feature>
<feature type="domain" description="EGF-like" evidence="10">
    <location>
        <begin position="305"/>
        <end position="341"/>
    </location>
</feature>
<dbReference type="InterPro" id="IPR009030">
    <property type="entry name" value="Growth_fac_rcpt_cys_sf"/>
</dbReference>
<dbReference type="InterPro" id="IPR013783">
    <property type="entry name" value="Ig-like_fold"/>
</dbReference>
<feature type="disulfide bond" evidence="8">
    <location>
        <begin position="635"/>
        <end position="644"/>
    </location>
</feature>
<dbReference type="SMART" id="SM00179">
    <property type="entry name" value="EGF_CA"/>
    <property type="match status" value="17"/>
</dbReference>
<sequence length="1614" mass="177449">MRNHPKMGRRAMLSVCVLAVFLSGVVSRGDDPPPPRGGGGCPDNCDKCDDNGEQACDSDGCADGYTFNVDTELCDGGGGCPDNCDKCDDNGDQACDSDGCADGYTFNVDTELCDDIDECASAPCHNRGTCVDSRNGYNCSCVPGYTGANCETDIDDCASAPCNNNGSCEDLTRGYRCTCEQGYTGVNCETDIDDCASAPCNNNGSCEDLTRGYRCTCEQGYTGVNCETDIDECASAPCHNRGTCVDSRNGYNCSCVSGYTGANCETDIDECASAPCNNNGSCEDLTRGYRCTCEQGYTGVNCETDIDECASVPCHNRGTCVDSRNGYNCSCVPGYTGANCETDIDECASAPCNNNGSCEDLTRGYRCTCEQGYTGVNCETDIDECASAPCHNRGTCVDSRNGYNCSCVPGYTGANCETDIDECASAPCNNNGSCEDLTRGYRCTCEQGYTGVNCETDIDECTSAPCHNGGTCVDLRNGYNCSCVPGYTGANCETDIDECASAPCHNRGTCVDSRNGYNCSCVPGYTGVNCETDIDECASAPCNNNGSCEDLTRGYRCTCEQGYTGVNCETDIDECASAPCHNRGTCVDSRNGYNCRCIPGYTGINCETELDECSSVPCHNGGTCMDLRNGYLCACALGYTGVNCEKDIDECASAPCQHGGTCKNLRNGYSCDCSLGYTGVNCQIDIDECSSSPCQNGGNCTDLVNGYNCSCLPGLYAGLHCETIVRRRLYPHGSQQEDVTLDWATTALKCDLAGKSCHSGFIKTPRMKIFSSEFTNIKIYSNGYVTLGQSYNRRMPADFVTVSYSKKWSSYYRGFALFAPLWTDANFQRGRVTYHIYDRTDTKVSETEKYRVKHALQLAKEDTENYGGSSSINPSWVMVISWVDNTPRMYYSDFYEQPNTFQMVLIFDPARWITSVMFLYEKTGWDRYWMVRDSQIGFYVTRRHKEDSRALAQSGKSSAFEMAEIFGNTGKVGKFYFSVSAGDSSPNYDLKCRNWFWQQRSYWWKVVWGWMYTRVCPCDQRRVMSDRRWKFDVKEYFSSNGERICYYERRPYWISTQQCCYEYGSLIGRRDGTGGQTFFLHPRYGQSHINADVKPKDWCCDKSDNCDIFYEARPLDTCWGYVPPFLAWFFGDPHIHTLDNFEYTFNGLGEYTLIETTGGNFTLQGRTAKATNDKGTETNATVFSAFAAQDSDSDRIHVAMNEKRDALVIFVEDEDQTSWFASAELEAEVDFENVSLIKDDVSTVSASFKSGFTITVALNESQLSITVAAPDNFLNDTKGLLGVFNKDPSDDLTPADGSAPLATNATEKTIFNKFGETWRIEMTSSLFYYPQGTDYNTFNILDFTPLFYEEVVGNMTPEQKAEAEKTCGDNKECIFDLAITGNAKAAASGLETNTKNKETADMLANENPTINVTSTFNVTVGEESSLTVIVTDPENNKVSLTLRTELPSGANFNNETGTFTWTPADTNPVNISFSAVDEKGAVAPSADVIVNLCDCSGHGECLFGELREGEKPMARFRLVACNCTVGWTDVNECDKDKPLHDCGHSRSKDVDECVEKSSGCEHICTNDIGSFTCSCYTGYELNSDNKTCTQKGKCSISFNRYIYFHLIYGYLPYF</sequence>
<feature type="domain" description="EGF-like" evidence="10">
    <location>
        <begin position="1549"/>
        <end position="1589"/>
    </location>
</feature>
<feature type="domain" description="EGF-like" evidence="10">
    <location>
        <begin position="685"/>
        <end position="722"/>
    </location>
</feature>
<protein>
    <recommendedName>
        <fullName evidence="15">Mucin-like protein</fullName>
    </recommendedName>
</protein>
<dbReference type="SMART" id="SM00181">
    <property type="entry name" value="EGF"/>
    <property type="match status" value="18"/>
</dbReference>
<feature type="domain" description="EGF-like" evidence="10">
    <location>
        <begin position="457"/>
        <end position="493"/>
    </location>
</feature>
<evidence type="ECO:0000259" key="11">
    <source>
        <dbReference type="PROSITE" id="PS50856"/>
    </source>
</evidence>
<dbReference type="Pfam" id="PF05345">
    <property type="entry name" value="He_PIG"/>
    <property type="match status" value="1"/>
</dbReference>
<feature type="domain" description="EGF-like" evidence="10">
    <location>
        <begin position="229"/>
        <end position="265"/>
    </location>
</feature>
<keyword evidence="5" id="KW-0472">Membrane</keyword>
<evidence type="ECO:0000259" key="12">
    <source>
        <dbReference type="PROSITE" id="PS51233"/>
    </source>
</evidence>
<dbReference type="PROSITE" id="PS50026">
    <property type="entry name" value="EGF_3"/>
    <property type="match status" value="17"/>
</dbReference>
<dbReference type="Gene3D" id="2.10.25.10">
    <property type="entry name" value="Laminin"/>
    <property type="match status" value="17"/>
</dbReference>
<proteinExistence type="predicted"/>
<feature type="disulfide bond" evidence="8">
    <location>
        <begin position="255"/>
        <end position="264"/>
    </location>
</feature>
<feature type="disulfide bond" evidence="8">
    <location>
        <begin position="483"/>
        <end position="492"/>
    </location>
</feature>
<dbReference type="Pfam" id="PF00008">
    <property type="entry name" value="EGF"/>
    <property type="match status" value="16"/>
</dbReference>
<feature type="disulfide bond" evidence="8">
    <location>
        <begin position="521"/>
        <end position="530"/>
    </location>
</feature>
<feature type="domain" description="EGF-like" evidence="10">
    <location>
        <begin position="571"/>
        <end position="607"/>
    </location>
</feature>
<keyword evidence="6 8" id="KW-1015">Disulfide bond</keyword>
<feature type="disulfide bond" evidence="8">
    <location>
        <begin position="179"/>
        <end position="188"/>
    </location>
</feature>
<keyword evidence="14" id="KW-1185">Reference proteome</keyword>
<dbReference type="GO" id="GO:0045944">
    <property type="term" value="P:positive regulation of transcription by RNA polymerase II"/>
    <property type="evidence" value="ECO:0007669"/>
    <property type="project" value="UniProtKB-ARBA"/>
</dbReference>
<name>A0AAD9L6H0_RIDPI</name>
<keyword evidence="3 9" id="KW-0732">Signal</keyword>
<dbReference type="InterPro" id="IPR018097">
    <property type="entry name" value="EGF_Ca-bd_CS"/>
</dbReference>
<feature type="domain" description="EGF-like" evidence="10">
    <location>
        <begin position="495"/>
        <end position="531"/>
    </location>
</feature>
<reference evidence="13" key="1">
    <citation type="journal article" date="2023" name="Mol. Biol. Evol.">
        <title>Third-Generation Sequencing Reveals the Adaptive Role of the Epigenome in Three Deep-Sea Polychaetes.</title>
        <authorList>
            <person name="Perez M."/>
            <person name="Aroh O."/>
            <person name="Sun Y."/>
            <person name="Lan Y."/>
            <person name="Juniper S.K."/>
            <person name="Young C.R."/>
            <person name="Angers B."/>
            <person name="Qian P.Y."/>
        </authorList>
    </citation>
    <scope>NUCLEOTIDE SEQUENCE</scope>
    <source>
        <strain evidence="13">R07B-5</strain>
    </source>
</reference>
<feature type="domain" description="EGF-like" evidence="10">
    <location>
        <begin position="381"/>
        <end position="417"/>
    </location>
</feature>
<comment type="caution">
    <text evidence="13">The sequence shown here is derived from an EMBL/GenBank/DDBJ whole genome shotgun (WGS) entry which is preliminary data.</text>
</comment>
<feature type="domain" description="EGF-like" evidence="10">
    <location>
        <begin position="191"/>
        <end position="227"/>
    </location>
</feature>
<dbReference type="Proteomes" id="UP001209878">
    <property type="component" value="Unassembled WGS sequence"/>
</dbReference>
<keyword evidence="4" id="KW-0677">Repeat</keyword>
<dbReference type="Pfam" id="PF06119">
    <property type="entry name" value="NIDO"/>
    <property type="match status" value="1"/>
</dbReference>
<dbReference type="PROSITE" id="PS00010">
    <property type="entry name" value="ASX_HYDROXYL"/>
    <property type="match status" value="17"/>
</dbReference>
<dbReference type="PROSITE" id="PS01187">
    <property type="entry name" value="EGF_CA"/>
    <property type="match status" value="8"/>
</dbReference>
<accession>A0AAD9L6H0</accession>
<feature type="disulfide bond" evidence="8">
    <location>
        <begin position="331"/>
        <end position="340"/>
    </location>
</feature>
<dbReference type="SMART" id="SM00216">
    <property type="entry name" value="VWD"/>
    <property type="match status" value="1"/>
</dbReference>
<evidence type="ECO:0000313" key="14">
    <source>
        <dbReference type="Proteomes" id="UP001209878"/>
    </source>
</evidence>
<feature type="disulfide bond" evidence="8">
    <location>
        <begin position="369"/>
        <end position="378"/>
    </location>
</feature>
<gene>
    <name evidence="13" type="ORF">NP493_298g03007</name>
</gene>